<evidence type="ECO:0000313" key="1">
    <source>
        <dbReference type="EMBL" id="WPR90035.1"/>
    </source>
</evidence>
<proteinExistence type="predicted"/>
<evidence type="ECO:0000313" key="2">
    <source>
        <dbReference type="Proteomes" id="UP001323798"/>
    </source>
</evidence>
<gene>
    <name evidence="1" type="ORF">SM116_01740</name>
</gene>
<keyword evidence="2" id="KW-1185">Reference proteome</keyword>
<reference evidence="1 2" key="1">
    <citation type="submission" date="2023-11" db="EMBL/GenBank/DDBJ databases">
        <title>Genome sequence of Microbacterium rhizosphaerae KACC 19337.</title>
        <authorList>
            <person name="Choi H."/>
            <person name="Kim S."/>
            <person name="Kim Y."/>
            <person name="Kwon S.-W."/>
            <person name="Heo J."/>
        </authorList>
    </citation>
    <scope>NUCLEOTIDE SEQUENCE [LARGE SCALE GENOMIC DNA]</scope>
    <source>
        <strain evidence="1 2">KACC 19337</strain>
    </source>
</reference>
<dbReference type="EMBL" id="CP139368">
    <property type="protein sequence ID" value="WPR90035.1"/>
    <property type="molecule type" value="Genomic_DNA"/>
</dbReference>
<protein>
    <submittedName>
        <fullName evidence="1">Uncharacterized protein</fullName>
    </submittedName>
</protein>
<dbReference type="Proteomes" id="UP001323798">
    <property type="component" value="Chromosome"/>
</dbReference>
<dbReference type="RefSeq" id="WP_320942749.1">
    <property type="nucleotide sequence ID" value="NZ_BAABEU010000003.1"/>
</dbReference>
<sequence>MVAFLWINGVRHDMTTDVGFDLVIGVAEGGIGLERAAATIDAHTVERAAQ</sequence>
<name>A0ABZ0SPC3_9MICO</name>
<accession>A0ABZ0SPC3</accession>
<organism evidence="1 2">
    <name type="scientific">Microbacterium rhizosphaerae</name>
    <dbReference type="NCBI Taxonomy" id="1678237"/>
    <lineage>
        <taxon>Bacteria</taxon>
        <taxon>Bacillati</taxon>
        <taxon>Actinomycetota</taxon>
        <taxon>Actinomycetes</taxon>
        <taxon>Micrococcales</taxon>
        <taxon>Microbacteriaceae</taxon>
        <taxon>Microbacterium</taxon>
    </lineage>
</organism>